<accession>A0A8I1GGL7</accession>
<dbReference type="EMBL" id="JAEMUK010000010">
    <property type="protein sequence ID" value="MBJ7542990.1"/>
    <property type="molecule type" value="Genomic_DNA"/>
</dbReference>
<dbReference type="InterPro" id="IPR016162">
    <property type="entry name" value="Ald_DH_N"/>
</dbReference>
<dbReference type="GO" id="GO:0016620">
    <property type="term" value="F:oxidoreductase activity, acting on the aldehyde or oxo group of donors, NAD or NADP as acceptor"/>
    <property type="evidence" value="ECO:0007669"/>
    <property type="project" value="InterPro"/>
</dbReference>
<dbReference type="InterPro" id="IPR015590">
    <property type="entry name" value="Aldehyde_DH_dom"/>
</dbReference>
<dbReference type="InterPro" id="IPR016163">
    <property type="entry name" value="Ald_DH_C"/>
</dbReference>
<sequence>MSAGDPDGPHVESRNAVAALMLRARAAQAAFADSDQARVDEAVRAMAWAIYKPEHAEELARVAVADTGLGNVPDKIDKKQRKTFGTLRDLLRVKSVGVIEEDPAQGIVKYAKPIGVVGAVTPSTNPGATAANKAMMAIKGRNAMIVAPSPLGYTTTARAVDLMREGLAHIGLPEDLLQVLPQPVTKHLTQAMMEAVDLVVITGSQDNVRRGYMSGTPAIGVGTGNVPVIVDETADLDAAAAKIAQSKIFDNSTSCSSENAVVIVDAVYERAIAALERAGAYLCAPEKKADIEATLWHGHKLNRHLIAKDACVLARAFGLPAEAESARFFLVEEKGVGPDFPLSSEKLSLVLTVYRARDFADAKDIVRRILDHQGRGHSLGIHTANMDRARELAADLDVVRVLVNFAHTFAHGGSFDSGLPFTLSMGCGSWQKNSISENLNYRHFLNITHLVTPIPEKRPTEAELFGPHWEKYGR</sequence>
<protein>
    <submittedName>
        <fullName evidence="3">Aldehyde dehydrogenase family protein</fullName>
    </submittedName>
</protein>
<proteinExistence type="predicted"/>
<name>A0A8I1GGL7_9HYPH</name>
<dbReference type="AlphaFoldDB" id="A0A8I1GGL7"/>
<dbReference type="RefSeq" id="WP_037235905.1">
    <property type="nucleotide sequence ID" value="NZ_JAEMUK010000010.1"/>
</dbReference>
<reference evidence="3 4" key="1">
    <citation type="submission" date="2020-12" db="EMBL/GenBank/DDBJ databases">
        <title>Revised draft genomes of Rhodomicrobium vannielii ATCC 17100 and Rhodomicrobium udaipurense JA643.</title>
        <authorList>
            <person name="Conners E.M."/>
            <person name="Davenport E.J."/>
            <person name="Bose A."/>
        </authorList>
    </citation>
    <scope>NUCLEOTIDE SEQUENCE [LARGE SCALE GENOMIC DNA]</scope>
    <source>
        <strain evidence="3 4">JA643</strain>
    </source>
</reference>
<organism evidence="3 4">
    <name type="scientific">Rhodomicrobium udaipurense</name>
    <dbReference type="NCBI Taxonomy" id="1202716"/>
    <lineage>
        <taxon>Bacteria</taxon>
        <taxon>Pseudomonadati</taxon>
        <taxon>Pseudomonadota</taxon>
        <taxon>Alphaproteobacteria</taxon>
        <taxon>Hyphomicrobiales</taxon>
        <taxon>Hyphomicrobiaceae</taxon>
        <taxon>Rhodomicrobium</taxon>
    </lineage>
</organism>
<feature type="domain" description="Aldehyde dehydrogenase" evidence="2">
    <location>
        <begin position="14"/>
        <end position="277"/>
    </location>
</feature>
<comment type="caution">
    <text evidence="3">The sequence shown here is derived from an EMBL/GenBank/DDBJ whole genome shotgun (WGS) entry which is preliminary data.</text>
</comment>
<dbReference type="SUPFAM" id="SSF53720">
    <property type="entry name" value="ALDH-like"/>
    <property type="match status" value="1"/>
</dbReference>
<gene>
    <name evidence="3" type="ORF">JDN41_05405</name>
</gene>
<dbReference type="Gene3D" id="3.40.605.10">
    <property type="entry name" value="Aldehyde Dehydrogenase, Chain A, domain 1"/>
    <property type="match status" value="1"/>
</dbReference>
<evidence type="ECO:0000256" key="1">
    <source>
        <dbReference type="ARBA" id="ARBA00023002"/>
    </source>
</evidence>
<dbReference type="Gene3D" id="3.40.309.10">
    <property type="entry name" value="Aldehyde Dehydrogenase, Chain A, domain 2"/>
    <property type="match status" value="1"/>
</dbReference>
<keyword evidence="1" id="KW-0560">Oxidoreductase</keyword>
<evidence type="ECO:0000313" key="3">
    <source>
        <dbReference type="EMBL" id="MBJ7542990.1"/>
    </source>
</evidence>
<dbReference type="PANTHER" id="PTHR11699">
    <property type="entry name" value="ALDEHYDE DEHYDROGENASE-RELATED"/>
    <property type="match status" value="1"/>
</dbReference>
<dbReference type="NCBIfam" id="NF047625">
    <property type="entry name" value="AcylSulfactDhSauS"/>
    <property type="match status" value="1"/>
</dbReference>
<dbReference type="Proteomes" id="UP000623250">
    <property type="component" value="Unassembled WGS sequence"/>
</dbReference>
<evidence type="ECO:0000313" key="4">
    <source>
        <dbReference type="Proteomes" id="UP000623250"/>
    </source>
</evidence>
<evidence type="ECO:0000259" key="2">
    <source>
        <dbReference type="Pfam" id="PF00171"/>
    </source>
</evidence>
<dbReference type="Pfam" id="PF00171">
    <property type="entry name" value="Aldedh"/>
    <property type="match status" value="1"/>
</dbReference>
<keyword evidence="4" id="KW-1185">Reference proteome</keyword>
<dbReference type="InterPro" id="IPR016161">
    <property type="entry name" value="Ald_DH/histidinol_DH"/>
</dbReference>